<accession>C7NU62</accession>
<gene>
    <name evidence="2" type="ordered locus">Huta_2140</name>
</gene>
<keyword evidence="1" id="KW-1133">Transmembrane helix</keyword>
<keyword evidence="3" id="KW-1185">Reference proteome</keyword>
<dbReference type="KEGG" id="hut:Huta_2140"/>
<keyword evidence="1" id="KW-0472">Membrane</keyword>
<feature type="transmembrane region" description="Helical" evidence="1">
    <location>
        <begin position="283"/>
        <end position="305"/>
    </location>
</feature>
<name>C7NU62_HALUD</name>
<dbReference type="EMBL" id="CP001687">
    <property type="protein sequence ID" value="ACV12307.1"/>
    <property type="molecule type" value="Genomic_DNA"/>
</dbReference>
<feature type="transmembrane region" description="Helical" evidence="1">
    <location>
        <begin position="191"/>
        <end position="208"/>
    </location>
</feature>
<evidence type="ECO:0000256" key="1">
    <source>
        <dbReference type="SAM" id="Phobius"/>
    </source>
</evidence>
<dbReference type="Proteomes" id="UP000002071">
    <property type="component" value="Chromosome"/>
</dbReference>
<organism evidence="2 3">
    <name type="scientific">Halorhabdus utahensis (strain DSM 12940 / JCM 11049 / AX-2)</name>
    <dbReference type="NCBI Taxonomy" id="519442"/>
    <lineage>
        <taxon>Archaea</taxon>
        <taxon>Methanobacteriati</taxon>
        <taxon>Methanobacteriota</taxon>
        <taxon>Stenosarchaea group</taxon>
        <taxon>Halobacteria</taxon>
        <taxon>Halobacteriales</taxon>
        <taxon>Haloarculaceae</taxon>
        <taxon>Halorhabdus</taxon>
    </lineage>
</organism>
<feature type="transmembrane region" description="Helical" evidence="1">
    <location>
        <begin position="358"/>
        <end position="379"/>
    </location>
</feature>
<keyword evidence="1" id="KW-0812">Transmembrane</keyword>
<feature type="transmembrane region" description="Helical" evidence="1">
    <location>
        <begin position="167"/>
        <end position="185"/>
    </location>
</feature>
<feature type="transmembrane region" description="Helical" evidence="1">
    <location>
        <begin position="259"/>
        <end position="276"/>
    </location>
</feature>
<protein>
    <submittedName>
        <fullName evidence="2">Uncharacterized protein</fullName>
    </submittedName>
</protein>
<feature type="transmembrane region" description="Helical" evidence="1">
    <location>
        <begin position="325"/>
        <end position="346"/>
    </location>
</feature>
<dbReference type="eggNOG" id="arCOG03185">
    <property type="taxonomic scope" value="Archaea"/>
</dbReference>
<evidence type="ECO:0000313" key="2">
    <source>
        <dbReference type="EMBL" id="ACV12307.1"/>
    </source>
</evidence>
<dbReference type="RefSeq" id="WP_015789878.1">
    <property type="nucleotide sequence ID" value="NC_013158.1"/>
</dbReference>
<reference evidence="2 3" key="1">
    <citation type="journal article" date="2009" name="Stand. Genomic Sci.">
        <title>Complete genome sequence of Halorhabdus utahensis type strain (AX-2).</title>
        <authorList>
            <person name="Anderson I."/>
            <person name="Tindall B.J."/>
            <person name="Pomrenke H."/>
            <person name="Goker M."/>
            <person name="Lapidus A."/>
            <person name="Nolan M."/>
            <person name="Copeland A."/>
            <person name="Glavina Del Rio T."/>
            <person name="Chen F."/>
            <person name="Tice H."/>
            <person name="Cheng J.F."/>
            <person name="Lucas S."/>
            <person name="Chertkov O."/>
            <person name="Bruce D."/>
            <person name="Brettin T."/>
            <person name="Detter J.C."/>
            <person name="Han C."/>
            <person name="Goodwin L."/>
            <person name="Land M."/>
            <person name="Hauser L."/>
            <person name="Chang Y.J."/>
            <person name="Jeffries C.D."/>
            <person name="Pitluck S."/>
            <person name="Pati A."/>
            <person name="Mavromatis K."/>
            <person name="Ivanova N."/>
            <person name="Ovchinnikova G."/>
            <person name="Chen A."/>
            <person name="Palaniappan K."/>
            <person name="Chain P."/>
            <person name="Rohde M."/>
            <person name="Bristow J."/>
            <person name="Eisen J.A."/>
            <person name="Markowitz V."/>
            <person name="Hugenholtz P."/>
            <person name="Kyrpides N.C."/>
            <person name="Klenk H.P."/>
        </authorList>
    </citation>
    <scope>NUCLEOTIDE SEQUENCE [LARGE SCALE GENOMIC DNA]</scope>
    <source>
        <strain evidence="3">DSM 12940 / JCM 11049 / AX-2</strain>
    </source>
</reference>
<proteinExistence type="predicted"/>
<sequence length="550" mass="61071">MVDWRILSSASFLLLAPLPLFARYGLSAVLWTVPFVILGMAILILSILWRKRPRTALVIGIFGVLVIVASYIARAPLMGVYGYDSNITLSILKRLSENSRLMEPISHSLRGSDKLQSYPIMYILSHSMKTTTGLSSLIIVKYSPAIILSTLPLFGYAVTPSSRHGKVAGASLWIVPTLYLSTSGGYVPQQFSLVLFGVLISLIVRVYINNGEVFPFREGVMITIIGIAMVLSHSLTPFITGILIIPLLILSYISESRGLFIFSLIYTTIIATVWVYNEIQIILVGIIAALIQLFGSESGAAVSVGPKPGQISIYPLPITRYPVEWFAIFGRLPLFMMLAASATVIFKRYVVNKVRDIGVLTIFLFFAGAMGALSVTFGPASIKRGWIFASLLSAPLVGYLTSDKKVGLPSITRVIRYAVLVAIITSVVLIPSNTFSEEVSPESITGRDLYPDEEVHYSTGWLDAHTEQTATAVTGTWFFMFEEKYRHQTYPNEKCYKDICDNKYIFWDDEFQEKWVNQDTGSFHQFTDGESVLTTERNLVYHSGESAIFT</sequence>
<feature type="transmembrane region" description="Helical" evidence="1">
    <location>
        <begin position="31"/>
        <end position="49"/>
    </location>
</feature>
<dbReference type="AlphaFoldDB" id="C7NU62"/>
<feature type="transmembrane region" description="Helical" evidence="1">
    <location>
        <begin position="385"/>
        <end position="402"/>
    </location>
</feature>
<feature type="transmembrane region" description="Helical" evidence="1">
    <location>
        <begin position="220"/>
        <end position="253"/>
    </location>
</feature>
<dbReference type="HOGENOM" id="CLU_494888_0_0_2"/>
<evidence type="ECO:0000313" key="3">
    <source>
        <dbReference type="Proteomes" id="UP000002071"/>
    </source>
</evidence>
<feature type="transmembrane region" description="Helical" evidence="1">
    <location>
        <begin position="56"/>
        <end position="73"/>
    </location>
</feature>
<dbReference type="GeneID" id="40924019"/>
<feature type="transmembrane region" description="Helical" evidence="1">
    <location>
        <begin position="414"/>
        <end position="432"/>
    </location>
</feature>
<feature type="transmembrane region" description="Helical" evidence="1">
    <location>
        <begin position="134"/>
        <end position="155"/>
    </location>
</feature>